<dbReference type="AlphaFoldDB" id="A0A371QZG9"/>
<proteinExistence type="predicted"/>
<sequence length="111" mass="12870">MRSAVVAMNSAVIEFLGLKGLITQGEVPLPIREVMSPQAIRSNPISKEEAEFIRAVFAKGDIDKITVEELEKVAEIVKRWWYEEGSELAYKMFLYVWMLRAYKLFSQQKKR</sequence>
<accession>A0A371QZG9</accession>
<name>A0A371QZG9_9CREN</name>
<organism evidence="1 3">
    <name type="scientific">Pyrobaculum aerophilum</name>
    <dbReference type="NCBI Taxonomy" id="13773"/>
    <lineage>
        <taxon>Archaea</taxon>
        <taxon>Thermoproteota</taxon>
        <taxon>Thermoprotei</taxon>
        <taxon>Thermoproteales</taxon>
        <taxon>Thermoproteaceae</taxon>
        <taxon>Pyrobaculum</taxon>
    </lineage>
</organism>
<dbReference type="Proteomes" id="UP000257123">
    <property type="component" value="Unassembled WGS sequence"/>
</dbReference>
<reference evidence="3 4" key="1">
    <citation type="submission" date="2017-07" db="EMBL/GenBank/DDBJ databases">
        <title>Draft genome sequence of aerobic hyperthermophilic archaea, Pyrobaculum aerophilum YKB31 and YKB32.</title>
        <authorList>
            <person name="Mochizuki T."/>
            <person name="Berliner A.J."/>
            <person name="Yoshida-Takashima Y."/>
            <person name="Takaki Y."/>
            <person name="Nunoura T."/>
            <person name="Takai K."/>
        </authorList>
    </citation>
    <scope>NUCLEOTIDE SEQUENCE [LARGE SCALE GENOMIC DNA]</scope>
    <source>
        <strain evidence="2 4">YKB31</strain>
        <strain evidence="1 3">YKB32</strain>
    </source>
</reference>
<dbReference type="EMBL" id="NMUF01000042">
    <property type="protein sequence ID" value="RFA96144.1"/>
    <property type="molecule type" value="Genomic_DNA"/>
</dbReference>
<gene>
    <name evidence="2" type="ORF">CGL51_01260</name>
    <name evidence="1" type="ORF">CGL52_11350</name>
</gene>
<evidence type="ECO:0000313" key="3">
    <source>
        <dbReference type="Proteomes" id="UP000256877"/>
    </source>
</evidence>
<dbReference type="EMBL" id="NMUE01000002">
    <property type="protein sequence ID" value="RFA98357.1"/>
    <property type="molecule type" value="Genomic_DNA"/>
</dbReference>
<evidence type="ECO:0000313" key="1">
    <source>
        <dbReference type="EMBL" id="RFA96144.1"/>
    </source>
</evidence>
<dbReference type="OrthoDB" id="27830at2157"/>
<comment type="caution">
    <text evidence="1">The sequence shown here is derived from an EMBL/GenBank/DDBJ whole genome shotgun (WGS) entry which is preliminary data.</text>
</comment>
<dbReference type="Proteomes" id="UP000256877">
    <property type="component" value="Unassembled WGS sequence"/>
</dbReference>
<evidence type="ECO:0000313" key="2">
    <source>
        <dbReference type="EMBL" id="RFA98357.1"/>
    </source>
</evidence>
<evidence type="ECO:0000313" key="4">
    <source>
        <dbReference type="Proteomes" id="UP000257123"/>
    </source>
</evidence>
<protein>
    <submittedName>
        <fullName evidence="1">Uncharacterized protein</fullName>
    </submittedName>
</protein>